<evidence type="ECO:0000259" key="2">
    <source>
        <dbReference type="Pfam" id="PF01738"/>
    </source>
</evidence>
<dbReference type="RefSeq" id="WP_032551782.1">
    <property type="nucleotide sequence ID" value="NZ_JFFR01000024.1"/>
</dbReference>
<dbReference type="OrthoDB" id="4269629at2"/>
<evidence type="ECO:0000313" key="3">
    <source>
        <dbReference type="EMBL" id="KDN28014.1"/>
    </source>
</evidence>
<sequence length="283" mass="31318">MFTNRLFVLSLACLSLSSGVIAADYGQSIQIPMKDKGLLWDSDIALEATLYKPQGEGPFPVVIFNHGSTGGDKEYAKQTVNPWGFGKYLNDKKIALVIPMRRGRGGSEGSYKEQYTCEGKGIREGIEYAIESLDASYQFILNQPWVDKEKVMLAGNSRGGVLSLKYASEHPDAFTGVINFAGGWVDDSCIKQGVSPNVAIFKRAASKLDTPTLFIYGHNDPFYSDESIKTLAESYESAGGNIDFKFYQLGSGASGHDIFYKYYYLWSEVVDQYLVEADMVVTR</sequence>
<feature type="chain" id="PRO_5001632485" description="Dienelactone hydrolase domain-containing protein" evidence="1">
    <location>
        <begin position="23"/>
        <end position="283"/>
    </location>
</feature>
<keyword evidence="4" id="KW-1185">Reference proteome</keyword>
<keyword evidence="1" id="KW-0732">Signal</keyword>
<proteinExistence type="predicted"/>
<feature type="signal peptide" evidence="1">
    <location>
        <begin position="1"/>
        <end position="22"/>
    </location>
</feature>
<dbReference type="STRING" id="212667.VFDL14_24270"/>
<evidence type="ECO:0000256" key="1">
    <source>
        <dbReference type="SAM" id="SignalP"/>
    </source>
</evidence>
<comment type="caution">
    <text evidence="3">The sequence shown here is derived from an EMBL/GenBank/DDBJ whole genome shotgun (WGS) entry which is preliminary data.</text>
</comment>
<dbReference type="SUPFAM" id="SSF53474">
    <property type="entry name" value="alpha/beta-Hydrolases"/>
    <property type="match status" value="1"/>
</dbReference>
<protein>
    <recommendedName>
        <fullName evidence="2">Dienelactone hydrolase domain-containing protein</fullName>
    </recommendedName>
</protein>
<dbReference type="EMBL" id="JFFR01000024">
    <property type="protein sequence ID" value="KDN28014.1"/>
    <property type="molecule type" value="Genomic_DNA"/>
</dbReference>
<dbReference type="InterPro" id="IPR002925">
    <property type="entry name" value="Dienelactn_hydro"/>
</dbReference>
<dbReference type="PANTHER" id="PTHR43265">
    <property type="entry name" value="ESTERASE ESTD"/>
    <property type="match status" value="1"/>
</dbReference>
<dbReference type="InterPro" id="IPR053145">
    <property type="entry name" value="AB_hydrolase_Est10"/>
</dbReference>
<reference evidence="3 4" key="1">
    <citation type="submission" date="2014-02" db="EMBL/GenBank/DDBJ databases">
        <title>Vibrio fortis Dalian14 Genome Sequencing.</title>
        <authorList>
            <person name="Wang Y."/>
            <person name="Song L."/>
            <person name="Liu G."/>
            <person name="Ding J."/>
        </authorList>
    </citation>
    <scope>NUCLEOTIDE SEQUENCE [LARGE SCALE GENOMIC DNA]</scope>
    <source>
        <strain evidence="3 4">Dalian14</strain>
    </source>
</reference>
<gene>
    <name evidence="3" type="ORF">VFDL14_24270</name>
</gene>
<organism evidence="3 4">
    <name type="scientific">Vibrio fortis</name>
    <dbReference type="NCBI Taxonomy" id="212667"/>
    <lineage>
        <taxon>Bacteria</taxon>
        <taxon>Pseudomonadati</taxon>
        <taxon>Pseudomonadota</taxon>
        <taxon>Gammaproteobacteria</taxon>
        <taxon>Vibrionales</taxon>
        <taxon>Vibrionaceae</taxon>
        <taxon>Vibrio</taxon>
    </lineage>
</organism>
<dbReference type="Pfam" id="PF01738">
    <property type="entry name" value="DLH"/>
    <property type="match status" value="1"/>
</dbReference>
<dbReference type="InterPro" id="IPR029058">
    <property type="entry name" value="AB_hydrolase_fold"/>
</dbReference>
<feature type="domain" description="Dienelactone hydrolase" evidence="2">
    <location>
        <begin position="107"/>
        <end position="248"/>
    </location>
</feature>
<dbReference type="AlphaFoldDB" id="A0A066UV42"/>
<dbReference type="Proteomes" id="UP000027219">
    <property type="component" value="Unassembled WGS sequence"/>
</dbReference>
<accession>A0A066UV42</accession>
<dbReference type="GO" id="GO:0052689">
    <property type="term" value="F:carboxylic ester hydrolase activity"/>
    <property type="evidence" value="ECO:0007669"/>
    <property type="project" value="TreeGrafter"/>
</dbReference>
<dbReference type="PANTHER" id="PTHR43265:SF1">
    <property type="entry name" value="ESTERASE ESTD"/>
    <property type="match status" value="1"/>
</dbReference>
<name>A0A066UV42_9VIBR</name>
<evidence type="ECO:0000313" key="4">
    <source>
        <dbReference type="Proteomes" id="UP000027219"/>
    </source>
</evidence>
<dbReference type="Gene3D" id="3.40.50.1820">
    <property type="entry name" value="alpha/beta hydrolase"/>
    <property type="match status" value="1"/>
</dbReference>